<evidence type="ECO:0000313" key="2">
    <source>
        <dbReference type="Proteomes" id="UP000245638"/>
    </source>
</evidence>
<organism evidence="1 2">
    <name type="scientific">Acidianus hospitalis</name>
    <dbReference type="NCBI Taxonomy" id="563177"/>
    <lineage>
        <taxon>Archaea</taxon>
        <taxon>Thermoproteota</taxon>
        <taxon>Thermoprotei</taxon>
        <taxon>Sulfolobales</taxon>
        <taxon>Sulfolobaceae</taxon>
        <taxon>Acidianus</taxon>
    </lineage>
</organism>
<name>A0A2T9X8F5_9CREN</name>
<comment type="caution">
    <text evidence="1">The sequence shown here is derived from an EMBL/GenBank/DDBJ whole genome shotgun (WGS) entry which is preliminary data.</text>
</comment>
<dbReference type="EMBL" id="QEFD01000105">
    <property type="protein sequence ID" value="PVU76373.1"/>
    <property type="molecule type" value="Genomic_DNA"/>
</dbReference>
<dbReference type="AlphaFoldDB" id="A0A2T9X8F5"/>
<dbReference type="Gene3D" id="2.60.120.630">
    <property type="entry name" value="mth639 domain like"/>
    <property type="match status" value="1"/>
</dbReference>
<dbReference type="PANTHER" id="PTHR40696:SF1">
    <property type="entry name" value="DUF371 DOMAIN-CONTAINING PROTEIN"/>
    <property type="match status" value="1"/>
</dbReference>
<dbReference type="PANTHER" id="PTHR40696">
    <property type="entry name" value="DUF371 FAMILY PROTEIN"/>
    <property type="match status" value="1"/>
</dbReference>
<dbReference type="Pfam" id="PF04027">
    <property type="entry name" value="DUF371"/>
    <property type="match status" value="1"/>
</dbReference>
<protein>
    <submittedName>
        <fullName evidence="1">DUF371 domain-containing protein</fullName>
    </submittedName>
</protein>
<dbReference type="RefSeq" id="WP_013777103.1">
    <property type="nucleotide sequence ID" value="NC_015518.1"/>
</dbReference>
<dbReference type="InterPro" id="IPR023131">
    <property type="entry name" value="Mth639-like_dom_sf"/>
</dbReference>
<dbReference type="InterPro" id="IPR007171">
    <property type="entry name" value="DUF371"/>
</dbReference>
<gene>
    <name evidence="1" type="ORF">DDW13_03345</name>
</gene>
<dbReference type="Proteomes" id="UP000245638">
    <property type="component" value="Unassembled WGS sequence"/>
</dbReference>
<accession>A0A2T9X8F5</accession>
<proteinExistence type="predicted"/>
<dbReference type="OMA" id="GDCIICI"/>
<sequence length="156" mass="17534">MSKLVVDTLEIYGHPNVLGKHKSTLEFTKENYLTPRGDCIIGINSTKAIADLKEEVKEILKENGYGYVVIKVNNLIDIVSGRGDKRMTFSNRVKIIIRKSNFISDSTLLVYSDKAAADIKRDIINKLRQGDKAKVFIIASDIPLKNEEILRVIVNS</sequence>
<evidence type="ECO:0000313" key="1">
    <source>
        <dbReference type="EMBL" id="PVU76373.1"/>
    </source>
</evidence>
<reference evidence="1 2" key="1">
    <citation type="journal article" date="2015" name="Appl. Environ. Microbiol.">
        <title>Nanoarchaeota, Their Sulfolobales Host, and Nanoarchaeota Virus Distribution across Yellowstone National Park Hot Springs.</title>
        <authorList>
            <person name="Munson-McGee J.H."/>
            <person name="Field E.K."/>
            <person name="Bateson M."/>
            <person name="Rooney C."/>
            <person name="Stepanauskas R."/>
            <person name="Young M.J."/>
        </authorList>
    </citation>
    <scope>NUCLEOTIDE SEQUENCE [LARGE SCALE GENOMIC DNA]</scope>
    <source>
        <strain evidence="1">SCGC AC-742_N10</strain>
    </source>
</reference>